<accession>A0ABN3F9N3</accession>
<feature type="compositionally biased region" description="Polar residues" evidence="1">
    <location>
        <begin position="112"/>
        <end position="124"/>
    </location>
</feature>
<dbReference type="Gene3D" id="3.90.79.10">
    <property type="entry name" value="Nucleoside Triphosphate Pyrophosphohydrolase"/>
    <property type="match status" value="1"/>
</dbReference>
<feature type="domain" description="Nudix hydrolase" evidence="2">
    <location>
        <begin position="47"/>
        <end position="83"/>
    </location>
</feature>
<dbReference type="SUPFAM" id="SSF55811">
    <property type="entry name" value="Nudix"/>
    <property type="match status" value="1"/>
</dbReference>
<feature type="compositionally biased region" description="Basic and acidic residues" evidence="1">
    <location>
        <begin position="30"/>
        <end position="41"/>
    </location>
</feature>
<dbReference type="InterPro" id="IPR015797">
    <property type="entry name" value="NUDIX_hydrolase-like_dom_sf"/>
</dbReference>
<feature type="region of interest" description="Disordered" evidence="1">
    <location>
        <begin position="90"/>
        <end position="133"/>
    </location>
</feature>
<evidence type="ECO:0000259" key="2">
    <source>
        <dbReference type="Pfam" id="PF00293"/>
    </source>
</evidence>
<dbReference type="Proteomes" id="UP001500253">
    <property type="component" value="Unassembled WGS sequence"/>
</dbReference>
<dbReference type="Pfam" id="PF00293">
    <property type="entry name" value="NUDIX"/>
    <property type="match status" value="1"/>
</dbReference>
<protein>
    <recommendedName>
        <fullName evidence="2">Nudix hydrolase domain-containing protein</fullName>
    </recommendedName>
</protein>
<evidence type="ECO:0000313" key="3">
    <source>
        <dbReference type="EMBL" id="GAA2324925.1"/>
    </source>
</evidence>
<dbReference type="EMBL" id="BAAASD010000001">
    <property type="protein sequence ID" value="GAA2324925.1"/>
    <property type="molecule type" value="Genomic_DNA"/>
</dbReference>
<reference evidence="3 4" key="1">
    <citation type="journal article" date="2019" name="Int. J. Syst. Evol. Microbiol.">
        <title>The Global Catalogue of Microorganisms (GCM) 10K type strain sequencing project: providing services to taxonomists for standard genome sequencing and annotation.</title>
        <authorList>
            <consortium name="The Broad Institute Genomics Platform"/>
            <consortium name="The Broad Institute Genome Sequencing Center for Infectious Disease"/>
            <person name="Wu L."/>
            <person name="Ma J."/>
        </authorList>
    </citation>
    <scope>NUCLEOTIDE SEQUENCE [LARGE SCALE GENOMIC DNA]</scope>
    <source>
        <strain evidence="3 4">JCM 4316</strain>
    </source>
</reference>
<organism evidence="3 4">
    <name type="scientific">Streptomyces cuspidosporus</name>
    <dbReference type="NCBI Taxonomy" id="66882"/>
    <lineage>
        <taxon>Bacteria</taxon>
        <taxon>Bacillati</taxon>
        <taxon>Actinomycetota</taxon>
        <taxon>Actinomycetes</taxon>
        <taxon>Kitasatosporales</taxon>
        <taxon>Streptomycetaceae</taxon>
        <taxon>Streptomyces</taxon>
    </lineage>
</organism>
<dbReference type="InterPro" id="IPR000086">
    <property type="entry name" value="NUDIX_hydrolase_dom"/>
</dbReference>
<comment type="caution">
    <text evidence="3">The sequence shown here is derived from an EMBL/GenBank/DDBJ whole genome shotgun (WGS) entry which is preliminary data.</text>
</comment>
<gene>
    <name evidence="3" type="ORF">GCM10010246_02270</name>
</gene>
<proteinExistence type="predicted"/>
<sequence length="133" mass="14114">MTYADNPFPGPAPGKTALYAAAAPPNSPAEYDRYRSTRDGSLRTYEAGGTMDKGERPWETAVRECREETGLTVSGPPRLLATVYGLPAPSGRTARSAWSSTAGVSPRLRSAASPSIRRSTTKSVSCPWPGGRP</sequence>
<feature type="region of interest" description="Disordered" evidence="1">
    <location>
        <begin position="1"/>
        <end position="56"/>
    </location>
</feature>
<name>A0ABN3F9N3_9ACTN</name>
<evidence type="ECO:0000256" key="1">
    <source>
        <dbReference type="SAM" id="MobiDB-lite"/>
    </source>
</evidence>
<evidence type="ECO:0000313" key="4">
    <source>
        <dbReference type="Proteomes" id="UP001500253"/>
    </source>
</evidence>
<keyword evidence="4" id="KW-1185">Reference proteome</keyword>
<dbReference type="CDD" id="cd02883">
    <property type="entry name" value="NUDIX_Hydrolase"/>
    <property type="match status" value="1"/>
</dbReference>